<keyword evidence="2" id="KW-0472">Membrane</keyword>
<feature type="transmembrane region" description="Helical" evidence="2">
    <location>
        <begin position="83"/>
        <end position="104"/>
    </location>
</feature>
<feature type="compositionally biased region" description="Acidic residues" evidence="1">
    <location>
        <begin position="16"/>
        <end position="46"/>
    </location>
</feature>
<keyword evidence="2" id="KW-1133">Transmembrane helix</keyword>
<dbReference type="RefSeq" id="XP_022659075.1">
    <property type="nucleotide sequence ID" value="XM_022803340.1"/>
</dbReference>
<protein>
    <submittedName>
        <fullName evidence="3">Uncharacterized protein</fullName>
    </submittedName>
</protein>
<feature type="compositionally biased region" description="Basic and acidic residues" evidence="1">
    <location>
        <begin position="1"/>
        <end position="10"/>
    </location>
</feature>
<dbReference type="GeneID" id="111249454"/>
<dbReference type="EnsemblMetazoa" id="XM_022803340">
    <property type="protein sequence ID" value="XP_022659075"/>
    <property type="gene ID" value="LOC111249454"/>
</dbReference>
<dbReference type="Proteomes" id="UP000594260">
    <property type="component" value="Unplaced"/>
</dbReference>
<dbReference type="InParanoid" id="A0A7M7M966"/>
<dbReference type="RefSeq" id="XP_022659076.1">
    <property type="nucleotide sequence ID" value="XM_022803341.1"/>
</dbReference>
<feature type="transmembrane region" description="Helical" evidence="2">
    <location>
        <begin position="190"/>
        <end position="210"/>
    </location>
</feature>
<keyword evidence="4" id="KW-1185">Reference proteome</keyword>
<keyword evidence="2" id="KW-0812">Transmembrane</keyword>
<dbReference type="KEGG" id="vde:111249454"/>
<feature type="region of interest" description="Disordered" evidence="1">
    <location>
        <begin position="1"/>
        <end position="47"/>
    </location>
</feature>
<accession>A0A7M7M966</accession>
<dbReference type="AlphaFoldDB" id="A0A7M7M966"/>
<evidence type="ECO:0000256" key="1">
    <source>
        <dbReference type="SAM" id="MobiDB-lite"/>
    </source>
</evidence>
<reference evidence="3" key="1">
    <citation type="submission" date="2021-01" db="UniProtKB">
        <authorList>
            <consortium name="EnsemblMetazoa"/>
        </authorList>
    </citation>
    <scope>IDENTIFICATION</scope>
</reference>
<proteinExistence type="predicted"/>
<evidence type="ECO:0000256" key="2">
    <source>
        <dbReference type="SAM" id="Phobius"/>
    </source>
</evidence>
<name>A0A7M7M966_VARDE</name>
<evidence type="ECO:0000313" key="3">
    <source>
        <dbReference type="EnsemblMetazoa" id="XP_022659075"/>
    </source>
</evidence>
<evidence type="ECO:0000313" key="4">
    <source>
        <dbReference type="Proteomes" id="UP000594260"/>
    </source>
</evidence>
<dbReference type="EnsemblMetazoa" id="XM_022803341">
    <property type="protein sequence ID" value="XP_022659076"/>
    <property type="gene ID" value="LOC111249454"/>
</dbReference>
<organism evidence="3 4">
    <name type="scientific">Varroa destructor</name>
    <name type="common">Honeybee mite</name>
    <dbReference type="NCBI Taxonomy" id="109461"/>
    <lineage>
        <taxon>Eukaryota</taxon>
        <taxon>Metazoa</taxon>
        <taxon>Ecdysozoa</taxon>
        <taxon>Arthropoda</taxon>
        <taxon>Chelicerata</taxon>
        <taxon>Arachnida</taxon>
        <taxon>Acari</taxon>
        <taxon>Parasitiformes</taxon>
        <taxon>Mesostigmata</taxon>
        <taxon>Gamasina</taxon>
        <taxon>Dermanyssoidea</taxon>
        <taxon>Varroidae</taxon>
        <taxon>Varroa</taxon>
    </lineage>
</organism>
<sequence>MGKEYPDDASKIVYPPEEDTSLTLDTEEVSEDVDVPEEIEDVPDMEPSDHVEKLRTKAIVRPSKPQETTHASETFCSRWKRSFQIGLATIIIVSAVLTLCFVIYRVMKDKFDPKESARAPPEIVSCEHQKEPIDMFSEKIQADVRTLESVIKSKAKSPSGRYRTRVAIQFQLEVTASVAQRAITGQLFKAGFVAFVFGFTETNLTIIYVFTGCKDKQSVRLLKTFDYDVKRAQADLIMLIPISEVIDHFDCINEQIQADDSDLGISRVRMNLHLDYSKRRLIVETCTLKGCSRSIDGAIQMRDTNQTYPTPLTYIIVDRFGSKRQNENGPCHFEVLLEVKTWCEIVEA</sequence>